<reference evidence="1 2" key="1">
    <citation type="submission" date="2019-10" db="EMBL/GenBank/DDBJ databases">
        <title>Nocardia macrotermitis sp. nov. and Nocardia aurantia sp. nov., isolated from the gut of fungus growing-termite Macrotermes natalensis.</title>
        <authorList>
            <person name="Benndorf R."/>
            <person name="Schwitalla J."/>
            <person name="Martin K."/>
            <person name="De Beer W."/>
            <person name="Kaster A.-K."/>
            <person name="Vollmers J."/>
            <person name="Poulsen M."/>
            <person name="Beemelmanns C."/>
        </authorList>
    </citation>
    <scope>NUCLEOTIDE SEQUENCE [LARGE SCALE GENOMIC DNA]</scope>
    <source>
        <strain evidence="1 2">RB20</strain>
    </source>
</reference>
<comment type="caution">
    <text evidence="1">The sequence shown here is derived from an EMBL/GenBank/DDBJ whole genome shotgun (WGS) entry which is preliminary data.</text>
</comment>
<accession>A0A7K0D217</accession>
<dbReference type="InterPro" id="IPR024495">
    <property type="entry name" value="DUF2771"/>
</dbReference>
<dbReference type="Pfam" id="PF10969">
    <property type="entry name" value="DUF2771"/>
    <property type="match status" value="1"/>
</dbReference>
<evidence type="ECO:0000313" key="2">
    <source>
        <dbReference type="Proteomes" id="UP000438448"/>
    </source>
</evidence>
<dbReference type="Proteomes" id="UP000438448">
    <property type="component" value="Unassembled WGS sequence"/>
</dbReference>
<protein>
    <recommendedName>
        <fullName evidence="3">DUF2771 domain-containing protein</fullName>
    </recommendedName>
</protein>
<dbReference type="EMBL" id="WEGK01000004">
    <property type="protein sequence ID" value="MQY19302.1"/>
    <property type="molecule type" value="Genomic_DNA"/>
</dbReference>
<dbReference type="RefSeq" id="WP_319944780.1">
    <property type="nucleotide sequence ID" value="NZ_WEGK01000004.1"/>
</dbReference>
<proteinExistence type="predicted"/>
<name>A0A7K0D217_9NOCA</name>
<dbReference type="AlphaFoldDB" id="A0A7K0D217"/>
<evidence type="ECO:0008006" key="3">
    <source>
        <dbReference type="Google" id="ProtNLM"/>
    </source>
</evidence>
<gene>
    <name evidence="1" type="ORF">NRB20_23870</name>
</gene>
<evidence type="ECO:0000313" key="1">
    <source>
        <dbReference type="EMBL" id="MQY19302.1"/>
    </source>
</evidence>
<sequence length="178" mass="19094">MTKPSTRTIVALAAAGVLVVIVAVAAVVTVAVRNATTPVPALTVYAHGKSVTVPPYKYCTVAGIADSGQVHMNPCQQSDITVPVQPAGNPVQISLPKKIADAPWVMVREYVLPDNRTVVRDVKTYLDFEPGTLALTVPSQPTRNLRLVGLELQLVLPARDTLGHEFFVPYQAWSVKTA</sequence>
<keyword evidence="2" id="KW-1185">Reference proteome</keyword>
<organism evidence="1 2">
    <name type="scientific">Nocardia macrotermitis</name>
    <dbReference type="NCBI Taxonomy" id="2585198"/>
    <lineage>
        <taxon>Bacteria</taxon>
        <taxon>Bacillati</taxon>
        <taxon>Actinomycetota</taxon>
        <taxon>Actinomycetes</taxon>
        <taxon>Mycobacteriales</taxon>
        <taxon>Nocardiaceae</taxon>
        <taxon>Nocardia</taxon>
    </lineage>
</organism>